<comment type="caution">
    <text evidence="2">The sequence shown here is derived from an EMBL/GenBank/DDBJ whole genome shotgun (WGS) entry which is preliminary data.</text>
</comment>
<dbReference type="Proteomes" id="UP000264702">
    <property type="component" value="Unassembled WGS sequence"/>
</dbReference>
<sequence>MEVSAMNPFRQLTNSFIFTFGITPPRPEQERTATVFISALLFGTILLVLGLAVLILRHIFV</sequence>
<keyword evidence="1" id="KW-0472">Membrane</keyword>
<feature type="transmembrane region" description="Helical" evidence="1">
    <location>
        <begin position="33"/>
        <end position="56"/>
    </location>
</feature>
<organism evidence="2 3">
    <name type="scientific">Paracidobacterium acidisoli</name>
    <dbReference type="NCBI Taxonomy" id="2303751"/>
    <lineage>
        <taxon>Bacteria</taxon>
        <taxon>Pseudomonadati</taxon>
        <taxon>Acidobacteriota</taxon>
        <taxon>Terriglobia</taxon>
        <taxon>Terriglobales</taxon>
        <taxon>Acidobacteriaceae</taxon>
        <taxon>Paracidobacterium</taxon>
    </lineage>
</organism>
<dbReference type="EMBL" id="QVQT01000003">
    <property type="protein sequence ID" value="RFU16617.1"/>
    <property type="molecule type" value="Genomic_DNA"/>
</dbReference>
<protein>
    <recommendedName>
        <fullName evidence="4">DUF2970 domain-containing protein</fullName>
    </recommendedName>
</protein>
<keyword evidence="1" id="KW-1133">Transmembrane helix</keyword>
<keyword evidence="1" id="KW-0812">Transmembrane</keyword>
<dbReference type="AlphaFoldDB" id="A0A372INV2"/>
<accession>A0A372INV2</accession>
<gene>
    <name evidence="2" type="ORF">D0Y96_07575</name>
</gene>
<proteinExistence type="predicted"/>
<name>A0A372INV2_9BACT</name>
<evidence type="ECO:0008006" key="4">
    <source>
        <dbReference type="Google" id="ProtNLM"/>
    </source>
</evidence>
<reference evidence="2 3" key="1">
    <citation type="submission" date="2018-08" db="EMBL/GenBank/DDBJ databases">
        <title>Acidipila sp. 4G-K13, an acidobacterium isolated from forest soil.</title>
        <authorList>
            <person name="Gao Z.-H."/>
            <person name="Qiu L.-H."/>
        </authorList>
    </citation>
    <scope>NUCLEOTIDE SEQUENCE [LARGE SCALE GENOMIC DNA]</scope>
    <source>
        <strain evidence="2 3">4G-K13</strain>
    </source>
</reference>
<evidence type="ECO:0000313" key="2">
    <source>
        <dbReference type="EMBL" id="RFU16617.1"/>
    </source>
</evidence>
<evidence type="ECO:0000313" key="3">
    <source>
        <dbReference type="Proteomes" id="UP000264702"/>
    </source>
</evidence>
<evidence type="ECO:0000256" key="1">
    <source>
        <dbReference type="SAM" id="Phobius"/>
    </source>
</evidence>
<keyword evidence="3" id="KW-1185">Reference proteome</keyword>